<evidence type="ECO:0000313" key="9">
    <source>
        <dbReference type="EMBL" id="MBR7678421.1"/>
    </source>
</evidence>
<dbReference type="Pfam" id="PF00720">
    <property type="entry name" value="SSI"/>
    <property type="match status" value="1"/>
</dbReference>
<dbReference type="Proteomes" id="UP000675554">
    <property type="component" value="Unassembled WGS sequence"/>
</dbReference>
<reference evidence="9" key="1">
    <citation type="submission" date="2021-04" db="EMBL/GenBank/DDBJ databases">
        <title>Sequencing of actinobacteria type strains.</title>
        <authorList>
            <person name="Nguyen G.-S."/>
            <person name="Wentzel A."/>
        </authorList>
    </citation>
    <scope>NUCLEOTIDE SEQUENCE</scope>
    <source>
        <strain evidence="9">DSM 42095</strain>
    </source>
</reference>
<dbReference type="PROSITE" id="PS00999">
    <property type="entry name" value="SSI"/>
    <property type="match status" value="1"/>
</dbReference>
<feature type="non-terminal residue" evidence="9">
    <location>
        <position position="1"/>
    </location>
</feature>
<evidence type="ECO:0000256" key="3">
    <source>
        <dbReference type="ARBA" id="ARBA00022525"/>
    </source>
</evidence>
<comment type="subcellular location">
    <subcellularLocation>
        <location evidence="1">Secreted</location>
    </subcellularLocation>
</comment>
<keyword evidence="5" id="KW-0722">Serine protease inhibitor</keyword>
<dbReference type="InterPro" id="IPR036819">
    <property type="entry name" value="Subtilisin_inhibitor-like_sf"/>
</dbReference>
<keyword evidence="10" id="KW-1185">Reference proteome</keyword>
<keyword evidence="6" id="KW-1015">Disulfide bond</keyword>
<dbReference type="InterPro" id="IPR020054">
    <property type="entry name" value="Prot_inh_SSI_I16_CS"/>
</dbReference>
<dbReference type="AlphaFoldDB" id="A0A8T4J127"/>
<keyword evidence="3" id="KW-0964">Secreted</keyword>
<evidence type="ECO:0000313" key="10">
    <source>
        <dbReference type="Proteomes" id="UP000675554"/>
    </source>
</evidence>
<evidence type="ECO:0000259" key="8">
    <source>
        <dbReference type="Pfam" id="PF00720"/>
    </source>
</evidence>
<dbReference type="InterPro" id="IPR023549">
    <property type="entry name" value="Subtilisin_inhibitor"/>
</dbReference>
<gene>
    <name evidence="9" type="ORF">KDA82_36735</name>
</gene>
<feature type="domain" description="Subtilisin inhibitor" evidence="8">
    <location>
        <begin position="12"/>
        <end position="91"/>
    </location>
</feature>
<dbReference type="GO" id="GO:0005576">
    <property type="term" value="C:extracellular region"/>
    <property type="evidence" value="ECO:0007669"/>
    <property type="project" value="UniProtKB-SubCell"/>
</dbReference>
<evidence type="ECO:0000256" key="2">
    <source>
        <dbReference type="ARBA" id="ARBA00010472"/>
    </source>
</evidence>
<dbReference type="EMBL" id="JAGSMN010001440">
    <property type="protein sequence ID" value="MBR7678421.1"/>
    <property type="molecule type" value="Genomic_DNA"/>
</dbReference>
<accession>A0A8T4J127</accession>
<name>A0A8T4J127_9ACTN</name>
<evidence type="ECO:0000256" key="4">
    <source>
        <dbReference type="ARBA" id="ARBA00022690"/>
    </source>
</evidence>
<dbReference type="SUPFAM" id="SSF55399">
    <property type="entry name" value="Subtilisin inhibitor"/>
    <property type="match status" value="1"/>
</dbReference>
<evidence type="ECO:0000256" key="5">
    <source>
        <dbReference type="ARBA" id="ARBA00022900"/>
    </source>
</evidence>
<comment type="similarity">
    <text evidence="2">Belongs to the protease inhibitor I16 (SSI) family.</text>
</comment>
<evidence type="ECO:0000256" key="6">
    <source>
        <dbReference type="ARBA" id="ARBA00023157"/>
    </source>
</evidence>
<evidence type="ECO:0000256" key="1">
    <source>
        <dbReference type="ARBA" id="ARBA00004613"/>
    </source>
</evidence>
<keyword evidence="4" id="KW-0646">Protease inhibitor</keyword>
<organism evidence="9 10">
    <name type="scientific">Streptomyces daliensis</name>
    <dbReference type="NCBI Taxonomy" id="299421"/>
    <lineage>
        <taxon>Bacteria</taxon>
        <taxon>Bacillati</taxon>
        <taxon>Actinomycetota</taxon>
        <taxon>Actinomycetes</taxon>
        <taxon>Kitasatosporales</taxon>
        <taxon>Streptomycetaceae</taxon>
        <taxon>Streptomyces</taxon>
    </lineage>
</organism>
<sequence length="116" mass="12153">ARTAPPAKADHLNFTVKDSGNSAMDGTYSLECGPTGGDHPNAQGACDALAAASDRGANPFEPVAPDTKCTMIYGGPASAHIVGTWRGREIDARFSRGNGCEIRRWDALVPALPKTR</sequence>
<proteinExistence type="inferred from homology"/>
<dbReference type="GO" id="GO:0004867">
    <property type="term" value="F:serine-type endopeptidase inhibitor activity"/>
    <property type="evidence" value="ECO:0007669"/>
    <property type="project" value="UniProtKB-KW"/>
</dbReference>
<comment type="caution">
    <text evidence="9">The sequence shown here is derived from an EMBL/GenBank/DDBJ whole genome shotgun (WGS) entry which is preliminary data.</text>
</comment>
<protein>
    <recommendedName>
        <fullName evidence="8">Subtilisin inhibitor domain-containing protein</fullName>
    </recommendedName>
</protein>
<feature type="region of interest" description="Disordered" evidence="7">
    <location>
        <begin position="1"/>
        <end position="23"/>
    </location>
</feature>
<dbReference type="Gene3D" id="3.30.350.10">
    <property type="entry name" value="Subtilisin inhibitor-like"/>
    <property type="match status" value="1"/>
</dbReference>
<evidence type="ECO:0000256" key="7">
    <source>
        <dbReference type="SAM" id="MobiDB-lite"/>
    </source>
</evidence>